<dbReference type="CDD" id="cd00093">
    <property type="entry name" value="HTH_XRE"/>
    <property type="match status" value="1"/>
</dbReference>
<dbReference type="Gene3D" id="1.10.260.40">
    <property type="entry name" value="lambda repressor-like DNA-binding domains"/>
    <property type="match status" value="1"/>
</dbReference>
<evidence type="ECO:0000313" key="3">
    <source>
        <dbReference type="Proteomes" id="UP000266934"/>
    </source>
</evidence>
<name>A0A348FZE0_9HYPH</name>
<evidence type="ECO:0000313" key="2">
    <source>
        <dbReference type="EMBL" id="BBF92673.1"/>
    </source>
</evidence>
<dbReference type="PROSITE" id="PS50943">
    <property type="entry name" value="HTH_CROC1"/>
    <property type="match status" value="1"/>
</dbReference>
<gene>
    <name evidence="2" type="ORF">BLTE_13580</name>
</gene>
<keyword evidence="3" id="KW-1185">Reference proteome</keyword>
<dbReference type="InterPro" id="IPR001387">
    <property type="entry name" value="Cro/C1-type_HTH"/>
</dbReference>
<dbReference type="GO" id="GO:0003677">
    <property type="term" value="F:DNA binding"/>
    <property type="evidence" value="ECO:0007669"/>
    <property type="project" value="InterPro"/>
</dbReference>
<dbReference type="InterPro" id="IPR010982">
    <property type="entry name" value="Lambda_DNA-bd_dom_sf"/>
</dbReference>
<dbReference type="KEGG" id="blag:BLTE_13580"/>
<dbReference type="EMBL" id="AP018907">
    <property type="protein sequence ID" value="BBF92673.1"/>
    <property type="molecule type" value="Genomic_DNA"/>
</dbReference>
<organism evidence="2 3">
    <name type="scientific">Blastochloris tepida</name>
    <dbReference type="NCBI Taxonomy" id="2233851"/>
    <lineage>
        <taxon>Bacteria</taxon>
        <taxon>Pseudomonadati</taxon>
        <taxon>Pseudomonadota</taxon>
        <taxon>Alphaproteobacteria</taxon>
        <taxon>Hyphomicrobiales</taxon>
        <taxon>Blastochloridaceae</taxon>
        <taxon>Blastochloris</taxon>
    </lineage>
</organism>
<dbReference type="Pfam" id="PF01381">
    <property type="entry name" value="HTH_3"/>
    <property type="match status" value="1"/>
</dbReference>
<reference evidence="2 3" key="1">
    <citation type="submission" date="2018-08" db="EMBL/GenBank/DDBJ databases">
        <title>Complete genome sequencing of Blastochloris tepida GI.</title>
        <authorList>
            <person name="Tsukatani Y."/>
            <person name="Mori H."/>
        </authorList>
    </citation>
    <scope>NUCLEOTIDE SEQUENCE [LARGE SCALE GENOMIC DNA]</scope>
    <source>
        <strain evidence="2 3">GI</strain>
    </source>
</reference>
<dbReference type="AlphaFoldDB" id="A0A348FZE0"/>
<protein>
    <recommendedName>
        <fullName evidence="1">HTH cro/C1-type domain-containing protein</fullName>
    </recommendedName>
</protein>
<dbReference type="SMART" id="SM00530">
    <property type="entry name" value="HTH_XRE"/>
    <property type="match status" value="1"/>
</dbReference>
<dbReference type="Proteomes" id="UP000266934">
    <property type="component" value="Chromosome"/>
</dbReference>
<accession>A0A348FZE0</accession>
<dbReference type="RefSeq" id="WP_126398725.1">
    <property type="nucleotide sequence ID" value="NZ_AP018907.1"/>
</dbReference>
<dbReference type="OrthoDB" id="528805at2"/>
<sequence length="211" mass="22131">MIDRSAFISARVAIGMSQSELAEAVGCAQQTIGAIEAGHTKSSKLLPRIADILGVSVLDLDKDFLVPTKTPAAKNYAVETSCTVLELRSLAIKRASDGTVTTQFQPGSVGSISIGNGLGGGSYAVVVALDDMAPELRPGETAVVDGAATPLAGELHIFQSADGGVMFRNLVSADHAEGVYVVESWKSKSRETINACDWPLIQRVIGKFARK</sequence>
<dbReference type="SUPFAM" id="SSF47413">
    <property type="entry name" value="lambda repressor-like DNA-binding domains"/>
    <property type="match status" value="1"/>
</dbReference>
<proteinExistence type="predicted"/>
<feature type="domain" description="HTH cro/C1-type" evidence="1">
    <location>
        <begin position="7"/>
        <end position="60"/>
    </location>
</feature>
<evidence type="ECO:0000259" key="1">
    <source>
        <dbReference type="PROSITE" id="PS50943"/>
    </source>
</evidence>